<evidence type="ECO:0000313" key="3">
    <source>
        <dbReference type="EMBL" id="KAG2079446.1"/>
    </source>
</evidence>
<keyword evidence="4" id="KW-1185">Reference proteome</keyword>
<dbReference type="RefSeq" id="XP_041283981.1">
    <property type="nucleotide sequence ID" value="XM_041442895.1"/>
</dbReference>
<feature type="compositionally biased region" description="Low complexity" evidence="1">
    <location>
        <begin position="289"/>
        <end position="307"/>
    </location>
</feature>
<dbReference type="InterPro" id="IPR040976">
    <property type="entry name" value="Pkinase_fungal"/>
</dbReference>
<organism evidence="3 4">
    <name type="scientific">Suillus discolor</name>
    <dbReference type="NCBI Taxonomy" id="1912936"/>
    <lineage>
        <taxon>Eukaryota</taxon>
        <taxon>Fungi</taxon>
        <taxon>Dikarya</taxon>
        <taxon>Basidiomycota</taxon>
        <taxon>Agaricomycotina</taxon>
        <taxon>Agaricomycetes</taxon>
        <taxon>Agaricomycetidae</taxon>
        <taxon>Boletales</taxon>
        <taxon>Suillineae</taxon>
        <taxon>Suillaceae</taxon>
        <taxon>Suillus</taxon>
    </lineage>
</organism>
<dbReference type="Pfam" id="PF17667">
    <property type="entry name" value="Pkinase_fungal"/>
    <property type="match status" value="1"/>
</dbReference>
<reference evidence="3" key="1">
    <citation type="journal article" date="2020" name="New Phytol.">
        <title>Comparative genomics reveals dynamic genome evolution in host specialist ectomycorrhizal fungi.</title>
        <authorList>
            <person name="Lofgren L.A."/>
            <person name="Nguyen N.H."/>
            <person name="Vilgalys R."/>
            <person name="Ruytinx J."/>
            <person name="Liao H.L."/>
            <person name="Branco S."/>
            <person name="Kuo A."/>
            <person name="LaButti K."/>
            <person name="Lipzen A."/>
            <person name="Andreopoulos W."/>
            <person name="Pangilinan J."/>
            <person name="Riley R."/>
            <person name="Hundley H."/>
            <person name="Na H."/>
            <person name="Barry K."/>
            <person name="Grigoriev I.V."/>
            <person name="Stajich J.E."/>
            <person name="Kennedy P.G."/>
        </authorList>
    </citation>
    <scope>NUCLEOTIDE SEQUENCE</scope>
    <source>
        <strain evidence="3">FC423</strain>
    </source>
</reference>
<protein>
    <recommendedName>
        <fullName evidence="2">Fungal-type protein kinase domain-containing protein</fullName>
    </recommendedName>
</protein>
<dbReference type="GeneID" id="64705154"/>
<evidence type="ECO:0000313" key="4">
    <source>
        <dbReference type="Proteomes" id="UP000823399"/>
    </source>
</evidence>
<proteinExistence type="predicted"/>
<sequence>MPHSHNVTTMNKLTSKELDHLVTHEDSKGTGLGHYLPLIFKSFAQLDNVPLASELKIKLGKLRCSKTTKVHFQNFKDDDMVPLYDINSKCWNWDFPSSGITPAGAQETNESSFGLYLNVVSEALSIANPNLKQLTQASRVWYSEFATHAVPTQDIQRKPDSVLSDHVIQLGWNNFMVCAELMFSAYQPAARVGSSMDTKAYLLFCGQPWRRFVLLLSFCNRYRDLRVHLYDRSGGLVSPVFNIDNNPDIYLQILAGIVFGGPQCLGYDCTVAIMHDISKDTSSLAPGLADESGPSSSSNDSVAASGGTNSSGEVTHYDPPTVTSHEGTLVEFFEDGPSVTSNIGHVAPLSFSPHPRPHHLPAHPPLPPFR</sequence>
<name>A0A9P7EQK5_9AGAM</name>
<dbReference type="OrthoDB" id="5584477at2759"/>
<evidence type="ECO:0000259" key="2">
    <source>
        <dbReference type="Pfam" id="PF17667"/>
    </source>
</evidence>
<dbReference type="Proteomes" id="UP000823399">
    <property type="component" value="Unassembled WGS sequence"/>
</dbReference>
<dbReference type="AlphaFoldDB" id="A0A9P7EQK5"/>
<dbReference type="EMBL" id="JABBWM010000769">
    <property type="protein sequence ID" value="KAG2079446.1"/>
    <property type="molecule type" value="Genomic_DNA"/>
</dbReference>
<comment type="caution">
    <text evidence="3">The sequence shown here is derived from an EMBL/GenBank/DDBJ whole genome shotgun (WGS) entry which is preliminary data.</text>
</comment>
<evidence type="ECO:0000256" key="1">
    <source>
        <dbReference type="SAM" id="MobiDB-lite"/>
    </source>
</evidence>
<feature type="domain" description="Fungal-type protein kinase" evidence="2">
    <location>
        <begin position="170"/>
        <end position="276"/>
    </location>
</feature>
<feature type="region of interest" description="Disordered" evidence="1">
    <location>
        <begin position="345"/>
        <end position="370"/>
    </location>
</feature>
<gene>
    <name evidence="3" type="ORF">F5147DRAFT_785066</name>
</gene>
<feature type="region of interest" description="Disordered" evidence="1">
    <location>
        <begin position="284"/>
        <end position="321"/>
    </location>
</feature>
<accession>A0A9P7EQK5</accession>